<proteinExistence type="predicted"/>
<protein>
    <submittedName>
        <fullName evidence="2">Uncharacterized protein</fullName>
    </submittedName>
</protein>
<reference evidence="2" key="1">
    <citation type="submission" date="2023-06" db="EMBL/GenBank/DDBJ databases">
        <authorList>
            <consortium name="Lawrence Berkeley National Laboratory"/>
            <person name="Ahrendt S."/>
            <person name="Sahu N."/>
            <person name="Indic B."/>
            <person name="Wong-Bajracharya J."/>
            <person name="Merenyi Z."/>
            <person name="Ke H.-M."/>
            <person name="Monk M."/>
            <person name="Kocsube S."/>
            <person name="Drula E."/>
            <person name="Lipzen A."/>
            <person name="Balint B."/>
            <person name="Henrissat B."/>
            <person name="Andreopoulos B."/>
            <person name="Martin F.M."/>
            <person name="Harder C.B."/>
            <person name="Rigling D."/>
            <person name="Ford K.L."/>
            <person name="Foster G.D."/>
            <person name="Pangilinan J."/>
            <person name="Papanicolaou A."/>
            <person name="Barry K."/>
            <person name="LaButti K."/>
            <person name="Viragh M."/>
            <person name="Koriabine M."/>
            <person name="Yan M."/>
            <person name="Riley R."/>
            <person name="Champramary S."/>
            <person name="Plett K.L."/>
            <person name="Tsai I.J."/>
            <person name="Slot J."/>
            <person name="Sipos G."/>
            <person name="Plett J."/>
            <person name="Nagy L.G."/>
            <person name="Grigoriev I.V."/>
        </authorList>
    </citation>
    <scope>NUCLEOTIDE SEQUENCE</scope>
    <source>
        <strain evidence="2">CCBAS 213</strain>
    </source>
</reference>
<comment type="caution">
    <text evidence="2">The sequence shown here is derived from an EMBL/GenBank/DDBJ whole genome shotgun (WGS) entry which is preliminary data.</text>
</comment>
<evidence type="ECO:0000256" key="1">
    <source>
        <dbReference type="SAM" id="MobiDB-lite"/>
    </source>
</evidence>
<feature type="region of interest" description="Disordered" evidence="1">
    <location>
        <begin position="1"/>
        <end position="40"/>
    </location>
</feature>
<dbReference type="GeneID" id="85361930"/>
<dbReference type="EMBL" id="JAUEPS010000068">
    <property type="protein sequence ID" value="KAK0441713.1"/>
    <property type="molecule type" value="Genomic_DNA"/>
</dbReference>
<dbReference type="Proteomes" id="UP001175211">
    <property type="component" value="Unassembled WGS sequence"/>
</dbReference>
<organism evidence="2 3">
    <name type="scientific">Armillaria tabescens</name>
    <name type="common">Ringless honey mushroom</name>
    <name type="synonym">Agaricus tabescens</name>
    <dbReference type="NCBI Taxonomy" id="1929756"/>
    <lineage>
        <taxon>Eukaryota</taxon>
        <taxon>Fungi</taxon>
        <taxon>Dikarya</taxon>
        <taxon>Basidiomycota</taxon>
        <taxon>Agaricomycotina</taxon>
        <taxon>Agaricomycetes</taxon>
        <taxon>Agaricomycetidae</taxon>
        <taxon>Agaricales</taxon>
        <taxon>Marasmiineae</taxon>
        <taxon>Physalacriaceae</taxon>
        <taxon>Desarmillaria</taxon>
    </lineage>
</organism>
<keyword evidence="3" id="KW-1185">Reference proteome</keyword>
<gene>
    <name evidence="2" type="ORF">EV420DRAFT_1649936</name>
</gene>
<sequence>MPKHDSLSKPSGPKMKKVKLMLPVNSNSNQHKDGMDDTNPSMPEDIEMDDINSQIAWSPMPNTDGLVNDKIDSTAPAVQAGSKMTQAPAEGSKNSESTQMVVTTANGYNPWVDIVNAIPKLCHVKTLDSNMEYGEDHIQVYDWVSRFQNDFPHLMMLAFIPSMPHLTNLALGNPSDFKYDNKRITGAYTYPQSFFMLSSVTFSSLFKGNFNCAIAIKPLALFWPHQASVLAEIMGIDFKCNLLSFKTVQDSLMFTTYPKPKDPSTPPLPSKACINSKTFRPAVQPWNKDIPLYDAVATAAYLRV</sequence>
<dbReference type="AlphaFoldDB" id="A0AA39JFL0"/>
<name>A0AA39JFL0_ARMTA</name>
<evidence type="ECO:0000313" key="2">
    <source>
        <dbReference type="EMBL" id="KAK0441713.1"/>
    </source>
</evidence>
<accession>A0AA39JFL0</accession>
<dbReference type="RefSeq" id="XP_060324052.1">
    <property type="nucleotide sequence ID" value="XM_060478382.1"/>
</dbReference>
<evidence type="ECO:0000313" key="3">
    <source>
        <dbReference type="Proteomes" id="UP001175211"/>
    </source>
</evidence>